<evidence type="ECO:0000256" key="3">
    <source>
        <dbReference type="ARBA" id="ARBA00023125"/>
    </source>
</evidence>
<comment type="caution">
    <text evidence="5">The sequence shown here is derived from an EMBL/GenBank/DDBJ whole genome shotgun (WGS) entry which is preliminary data.</text>
</comment>
<evidence type="ECO:0000313" key="5">
    <source>
        <dbReference type="EMBL" id="PAV07172.1"/>
    </source>
</evidence>
<dbReference type="PANTHER" id="PTHR30408">
    <property type="entry name" value="TYPE-1 RESTRICTION ENZYME ECOKI SPECIFICITY PROTEIN"/>
    <property type="match status" value="1"/>
</dbReference>
<evidence type="ECO:0000313" key="6">
    <source>
        <dbReference type="EMBL" id="PWL07623.1"/>
    </source>
</evidence>
<organism evidence="5 7">
    <name type="scientific">Methanosphaera cuniculi</name>
    <dbReference type="NCBI Taxonomy" id="1077256"/>
    <lineage>
        <taxon>Archaea</taxon>
        <taxon>Methanobacteriati</taxon>
        <taxon>Methanobacteriota</taxon>
        <taxon>Methanomada group</taxon>
        <taxon>Methanobacteria</taxon>
        <taxon>Methanobacteriales</taxon>
        <taxon>Methanobacteriaceae</taxon>
        <taxon>Methanosphaera</taxon>
    </lineage>
</organism>
<dbReference type="InterPro" id="IPR044946">
    <property type="entry name" value="Restrct_endonuc_typeI_TRD_sf"/>
</dbReference>
<evidence type="ECO:0000256" key="2">
    <source>
        <dbReference type="ARBA" id="ARBA00022747"/>
    </source>
</evidence>
<dbReference type="Proteomes" id="UP000246004">
    <property type="component" value="Unassembled WGS sequence"/>
</dbReference>
<keyword evidence="2" id="KW-0680">Restriction system</keyword>
<dbReference type="Gene3D" id="3.90.220.20">
    <property type="entry name" value="DNA methylase specificity domains"/>
    <property type="match status" value="2"/>
</dbReference>
<dbReference type="PANTHER" id="PTHR30408:SF13">
    <property type="entry name" value="TYPE I RESTRICTION ENZYME HINDI SPECIFICITY SUBUNIT"/>
    <property type="match status" value="1"/>
</dbReference>
<reference evidence="6 8" key="1">
    <citation type="submission" date="2016-04" db="EMBL/GenBank/DDBJ databases">
        <title>Genome sequence of Methanosphaera cuniculi DSM 4103.</title>
        <authorList>
            <person name="Poehlein A."/>
            <person name="Seedorf H."/>
            <person name="Daniel R."/>
        </authorList>
    </citation>
    <scope>NUCLEOTIDE SEQUENCE [LARGE SCALE GENOMIC DNA]</scope>
    <source>
        <strain evidence="6 8">DSM 4103</strain>
    </source>
</reference>
<feature type="domain" description="Type I restriction modification DNA specificity" evidence="4">
    <location>
        <begin position="216"/>
        <end position="372"/>
    </location>
</feature>
<dbReference type="AlphaFoldDB" id="A0A2A2HCM8"/>
<feature type="domain" description="Type I restriction modification DNA specificity" evidence="4">
    <location>
        <begin position="15"/>
        <end position="183"/>
    </location>
</feature>
<evidence type="ECO:0000259" key="4">
    <source>
        <dbReference type="Pfam" id="PF01420"/>
    </source>
</evidence>
<dbReference type="InterPro" id="IPR000055">
    <property type="entry name" value="Restrct_endonuc_typeI_TRD"/>
</dbReference>
<name>A0A2A2HCM8_9EURY</name>
<gene>
    <name evidence="5" type="ORF">ASJ82_05720</name>
    <name evidence="6" type="ORF">MSCUN_14970</name>
</gene>
<dbReference type="RefSeq" id="WP_095608838.1">
    <property type="nucleotide sequence ID" value="NZ_LMVN01000021.1"/>
</dbReference>
<protein>
    <submittedName>
        <fullName evidence="6">EcoKI restriction-modification system protein HsdS</fullName>
    </submittedName>
</protein>
<reference evidence="5 7" key="2">
    <citation type="journal article" date="2017" name="BMC Genomics">
        <title>Genomic analysis of methanogenic archaea reveals a shift towards energy conservation.</title>
        <authorList>
            <person name="Gilmore S.P."/>
            <person name="Henske J.K."/>
            <person name="Sexton J.A."/>
            <person name="Solomon K.V."/>
            <person name="Seppala S."/>
            <person name="Yoo J.I."/>
            <person name="Huyett L.M."/>
            <person name="Pressman A."/>
            <person name="Cogan J.Z."/>
            <person name="Kivenson V."/>
            <person name="Peng X."/>
            <person name="Tan Y."/>
            <person name="Valentine D.L."/>
            <person name="O'Malley M.A."/>
        </authorList>
    </citation>
    <scope>NUCLEOTIDE SEQUENCE [LARGE SCALE GENOMIC DNA]</scope>
    <source>
        <strain evidence="5 7">1R-7</strain>
    </source>
</reference>
<accession>A0A2A2HCM8</accession>
<keyword evidence="3" id="KW-0238">DNA-binding</keyword>
<dbReference type="GO" id="GO:0003677">
    <property type="term" value="F:DNA binding"/>
    <property type="evidence" value="ECO:0007669"/>
    <property type="project" value="UniProtKB-KW"/>
</dbReference>
<dbReference type="EMBL" id="LWMS01000046">
    <property type="protein sequence ID" value="PWL07623.1"/>
    <property type="molecule type" value="Genomic_DNA"/>
</dbReference>
<dbReference type="SUPFAM" id="SSF116734">
    <property type="entry name" value="DNA methylase specificity domain"/>
    <property type="match status" value="2"/>
</dbReference>
<dbReference type="CDD" id="cd17273">
    <property type="entry name" value="RMtype1_S_EcoJA69PI-TRD1-CR1_like"/>
    <property type="match status" value="1"/>
</dbReference>
<evidence type="ECO:0000313" key="8">
    <source>
        <dbReference type="Proteomes" id="UP000246004"/>
    </source>
</evidence>
<evidence type="ECO:0000313" key="7">
    <source>
        <dbReference type="Proteomes" id="UP000217528"/>
    </source>
</evidence>
<evidence type="ECO:0000256" key="1">
    <source>
        <dbReference type="ARBA" id="ARBA00010923"/>
    </source>
</evidence>
<dbReference type="Gene3D" id="1.10.287.1120">
    <property type="entry name" value="Bipartite methylase S protein"/>
    <property type="match status" value="1"/>
</dbReference>
<dbReference type="EMBL" id="LMVN01000021">
    <property type="protein sequence ID" value="PAV07172.1"/>
    <property type="molecule type" value="Genomic_DNA"/>
</dbReference>
<keyword evidence="7" id="KW-1185">Reference proteome</keyword>
<dbReference type="Proteomes" id="UP000217528">
    <property type="component" value="Unassembled WGS sequence"/>
</dbReference>
<sequence length="390" mass="44816">MFFKHPKLYFKDKKLDKKKLSDIAIIKTGFTPSTTNPKYWNGEFPWLSVADMNSKYIKNTTKTITDTGTMKKEIVKKGTLIMSFKLTIGKLGILTKDMYTNEAICNFTWKNKNISTEFMYYYLSSINIEKYGVQAAKGITLNKNSLSSIPVKIPSINSKIKIAYFLSEIDTKIALMEQKKSEIINLKKCFIHKIFDDFLKNNNDFPLMNFSDLTKQIIGGSTPQTKNLLFWNGNINWFTPSEVGESKYLYESKRKITKLGVEKSSVKLIPKNSIILTTRATIGRKSITTEESTTNQGCHSLILKDNVDINFIYYLLDSIQNELIRKSVGSTFIEINKKEIENISIKVPPYKIQQKIGDFLSSIDKKIKLTSKQVELMKMYKNGLLQKMFI</sequence>
<proteinExistence type="inferred from homology"/>
<dbReference type="Pfam" id="PF01420">
    <property type="entry name" value="Methylase_S"/>
    <property type="match status" value="2"/>
</dbReference>
<comment type="similarity">
    <text evidence="1">Belongs to the type-I restriction system S methylase family.</text>
</comment>
<dbReference type="GO" id="GO:0009307">
    <property type="term" value="P:DNA restriction-modification system"/>
    <property type="evidence" value="ECO:0007669"/>
    <property type="project" value="UniProtKB-KW"/>
</dbReference>
<dbReference type="InterPro" id="IPR052021">
    <property type="entry name" value="Type-I_RS_S_subunit"/>
</dbReference>